<reference evidence="2" key="1">
    <citation type="submission" date="2016-09" db="EMBL/GenBank/DDBJ databases">
        <authorList>
            <person name="Varghese N."/>
            <person name="Submissions S."/>
        </authorList>
    </citation>
    <scope>NUCLEOTIDE SEQUENCE [LARGE SCALE GENOMIC DNA]</scope>
    <source>
        <strain evidence="2">S5</strain>
    </source>
</reference>
<name>A0A1G6GG92_9BACI</name>
<evidence type="ECO:0000313" key="1">
    <source>
        <dbReference type="EMBL" id="SDB80909.1"/>
    </source>
</evidence>
<evidence type="ECO:0000313" key="2">
    <source>
        <dbReference type="Proteomes" id="UP000242949"/>
    </source>
</evidence>
<dbReference type="EMBL" id="FMYI01000001">
    <property type="protein sequence ID" value="SDB80909.1"/>
    <property type="molecule type" value="Genomic_DNA"/>
</dbReference>
<sequence length="87" mass="10465">MDLVFHEVLSAASRLIGEFDEGVRFDLRQVEKEGIYQLMIRSDQGELIFLVLKKRTMERLMKRKKGAIERYIRDQFRRQRFKAQKSS</sequence>
<dbReference type="Proteomes" id="UP000242949">
    <property type="component" value="Unassembled WGS sequence"/>
</dbReference>
<organism evidence="1 2">
    <name type="scientific">Pelagirhabdus alkalitolerans</name>
    <dbReference type="NCBI Taxonomy" id="1612202"/>
    <lineage>
        <taxon>Bacteria</taxon>
        <taxon>Bacillati</taxon>
        <taxon>Bacillota</taxon>
        <taxon>Bacilli</taxon>
        <taxon>Bacillales</taxon>
        <taxon>Bacillaceae</taxon>
        <taxon>Pelagirhabdus</taxon>
    </lineage>
</organism>
<proteinExistence type="predicted"/>
<gene>
    <name evidence="1" type="ORF">SAMN05421734_10116</name>
</gene>
<protein>
    <submittedName>
        <fullName evidence="1">Uncharacterized protein</fullName>
    </submittedName>
</protein>
<keyword evidence="2" id="KW-1185">Reference proteome</keyword>
<dbReference type="RefSeq" id="WP_090791522.1">
    <property type="nucleotide sequence ID" value="NZ_FMYI01000001.1"/>
</dbReference>
<dbReference type="AlphaFoldDB" id="A0A1G6GG92"/>
<accession>A0A1G6GG92</accession>